<dbReference type="GO" id="GO:0005737">
    <property type="term" value="C:cytoplasm"/>
    <property type="evidence" value="ECO:0007669"/>
    <property type="project" value="UniProtKB-SubCell"/>
</dbReference>
<dbReference type="InterPro" id="IPR023485">
    <property type="entry name" value="Ptyr_pPase"/>
</dbReference>
<dbReference type="GO" id="GO:0004725">
    <property type="term" value="F:protein tyrosine phosphatase activity"/>
    <property type="evidence" value="ECO:0007669"/>
    <property type="project" value="InterPro"/>
</dbReference>
<evidence type="ECO:0000256" key="2">
    <source>
        <dbReference type="ARBA" id="ARBA00011063"/>
    </source>
</evidence>
<evidence type="ECO:0000313" key="8">
    <source>
        <dbReference type="EMBL" id="MBT1690256.1"/>
    </source>
</evidence>
<sequence>MKRKKVLFVCLGNICRSPLAEAIFKHKIKGTSLEQHVEADSCGTANYHIGDSPDHRTIANALKNGVTISHAGRQLCNADFGDYDYILAMDNSNHQNILRVEGSKGHEAKVQLMRNFDPHGKGHEVPDPYYGGEAGFQEVFDILDRSMDVFIRELEKDLAK</sequence>
<reference evidence="8 9" key="1">
    <citation type="submission" date="2021-05" db="EMBL/GenBank/DDBJ databases">
        <title>A Polyphasic approach of four new species of the genus Ohtaekwangia: Ohtaekwangia histidinii sp. nov., Ohtaekwangia cretensis sp. nov., Ohtaekwangia indiensis sp. nov., Ohtaekwangia reichenbachii sp. nov. from diverse environment.</title>
        <authorList>
            <person name="Octaviana S."/>
        </authorList>
    </citation>
    <scope>NUCLEOTIDE SEQUENCE [LARGE SCALE GENOMIC DNA]</scope>
    <source>
        <strain evidence="8 9">PWU37</strain>
    </source>
</reference>
<comment type="subcellular location">
    <subcellularLocation>
        <location evidence="1">Cytoplasm</location>
    </subcellularLocation>
</comment>
<evidence type="ECO:0000256" key="6">
    <source>
        <dbReference type="PIRSR" id="PIRSR617867-1"/>
    </source>
</evidence>
<feature type="active site" evidence="6">
    <location>
        <position position="16"/>
    </location>
</feature>
<comment type="similarity">
    <text evidence="2">Belongs to the low molecular weight phosphotyrosine protein phosphatase family.</text>
</comment>
<dbReference type="PANTHER" id="PTHR11717:SF7">
    <property type="entry name" value="LOW MOLECULAR WEIGHT PHOSPHOTYROSINE PROTEIN PHOSPHATASE"/>
    <property type="match status" value="1"/>
</dbReference>
<keyword evidence="5" id="KW-0904">Protein phosphatase</keyword>
<dbReference type="InterPro" id="IPR036196">
    <property type="entry name" value="Ptyr_pPase_sf"/>
</dbReference>
<dbReference type="FunFam" id="3.40.50.2300:FF:000105">
    <property type="entry name" value="Low molecular weight phosphotyrosine protein"/>
    <property type="match status" value="1"/>
</dbReference>
<feature type="domain" description="Phosphotyrosine protein phosphatase I" evidence="7">
    <location>
        <begin position="4"/>
        <end position="153"/>
    </location>
</feature>
<dbReference type="InterPro" id="IPR050438">
    <property type="entry name" value="LMW_PTPase"/>
</dbReference>
<name>A0AAP2DDP3_9BACT</name>
<comment type="caution">
    <text evidence="8">The sequence shown here is derived from an EMBL/GenBank/DDBJ whole genome shotgun (WGS) entry which is preliminary data.</text>
</comment>
<evidence type="ECO:0000313" key="9">
    <source>
        <dbReference type="Proteomes" id="UP001319180"/>
    </source>
</evidence>
<dbReference type="AlphaFoldDB" id="A0AAP2DDP3"/>
<dbReference type="PANTHER" id="PTHR11717">
    <property type="entry name" value="LOW MOLECULAR WEIGHT PROTEIN TYROSINE PHOSPHATASE"/>
    <property type="match status" value="1"/>
</dbReference>
<dbReference type="CDD" id="cd16343">
    <property type="entry name" value="LMWPTP"/>
    <property type="match status" value="1"/>
</dbReference>
<dbReference type="PRINTS" id="PR00719">
    <property type="entry name" value="LMWPTPASE"/>
</dbReference>
<evidence type="ECO:0000259" key="7">
    <source>
        <dbReference type="SMART" id="SM00226"/>
    </source>
</evidence>
<gene>
    <name evidence="8" type="ORF">KK078_27065</name>
</gene>
<keyword evidence="3" id="KW-0963">Cytoplasm</keyword>
<dbReference type="Proteomes" id="UP001319180">
    <property type="component" value="Unassembled WGS sequence"/>
</dbReference>
<dbReference type="SUPFAM" id="SSF52788">
    <property type="entry name" value="Phosphotyrosine protein phosphatases I"/>
    <property type="match status" value="1"/>
</dbReference>
<dbReference type="EMBL" id="JAHESC010000060">
    <property type="protein sequence ID" value="MBT1690256.1"/>
    <property type="molecule type" value="Genomic_DNA"/>
</dbReference>
<dbReference type="InterPro" id="IPR017867">
    <property type="entry name" value="Tyr_phospatase_low_mol_wt"/>
</dbReference>
<dbReference type="Pfam" id="PF01451">
    <property type="entry name" value="LMWPc"/>
    <property type="match status" value="1"/>
</dbReference>
<evidence type="ECO:0000256" key="5">
    <source>
        <dbReference type="ARBA" id="ARBA00022912"/>
    </source>
</evidence>
<evidence type="ECO:0000256" key="3">
    <source>
        <dbReference type="ARBA" id="ARBA00022490"/>
    </source>
</evidence>
<protein>
    <submittedName>
        <fullName evidence="8">Low molecular weight phosphotyrosine protein phosphatase</fullName>
    </submittedName>
</protein>
<accession>A0AAP2DDP3</accession>
<dbReference type="Gene3D" id="3.40.50.2300">
    <property type="match status" value="1"/>
</dbReference>
<evidence type="ECO:0000256" key="1">
    <source>
        <dbReference type="ARBA" id="ARBA00004496"/>
    </source>
</evidence>
<organism evidence="8 9">
    <name type="scientific">Dawidia soli</name>
    <dbReference type="NCBI Taxonomy" id="2782352"/>
    <lineage>
        <taxon>Bacteria</taxon>
        <taxon>Pseudomonadati</taxon>
        <taxon>Bacteroidota</taxon>
        <taxon>Cytophagia</taxon>
        <taxon>Cytophagales</taxon>
        <taxon>Chryseotaleaceae</taxon>
        <taxon>Dawidia</taxon>
    </lineage>
</organism>
<dbReference type="SMART" id="SM00226">
    <property type="entry name" value="LMWPc"/>
    <property type="match status" value="1"/>
</dbReference>
<keyword evidence="9" id="KW-1185">Reference proteome</keyword>
<feature type="active site" description="Nucleophile" evidence="6">
    <location>
        <position position="10"/>
    </location>
</feature>
<feature type="active site" description="Proton donor" evidence="6">
    <location>
        <position position="127"/>
    </location>
</feature>
<proteinExistence type="inferred from homology"/>
<keyword evidence="4" id="KW-0378">Hydrolase</keyword>
<dbReference type="RefSeq" id="WP_254093474.1">
    <property type="nucleotide sequence ID" value="NZ_JAHESC010000060.1"/>
</dbReference>
<evidence type="ECO:0000256" key="4">
    <source>
        <dbReference type="ARBA" id="ARBA00022801"/>
    </source>
</evidence>